<feature type="compositionally biased region" description="Basic and acidic residues" evidence="7">
    <location>
        <begin position="906"/>
        <end position="917"/>
    </location>
</feature>
<keyword evidence="4" id="KW-0690">Ribosome biogenesis</keyword>
<dbReference type="InterPro" id="IPR007949">
    <property type="entry name" value="SDA1_MD"/>
</dbReference>
<dbReference type="GO" id="GO:0015031">
    <property type="term" value="P:protein transport"/>
    <property type="evidence" value="ECO:0007669"/>
    <property type="project" value="UniProtKB-KW"/>
</dbReference>
<feature type="domain" description="SDA1 C-terminal" evidence="10">
    <location>
        <begin position="910"/>
        <end position="956"/>
    </location>
</feature>
<feature type="compositionally biased region" description="Acidic residues" evidence="7">
    <location>
        <begin position="639"/>
        <end position="666"/>
    </location>
</feature>
<dbReference type="GO" id="GO:0005730">
    <property type="term" value="C:nucleolus"/>
    <property type="evidence" value="ECO:0007669"/>
    <property type="project" value="TreeGrafter"/>
</dbReference>
<dbReference type="GO" id="GO:0000055">
    <property type="term" value="P:ribosomal large subunit export from nucleus"/>
    <property type="evidence" value="ECO:0007669"/>
    <property type="project" value="InterPro"/>
</dbReference>
<reference evidence="11 12" key="1">
    <citation type="journal article" date="2018" name="Front. Microbiol.">
        <title>Prospects for Fungal Bioremediation of Acidic Radioactive Waste Sites: Characterization and Genome Sequence of Rhodotorula taiwanensis MD1149.</title>
        <authorList>
            <person name="Tkavc R."/>
            <person name="Matrosova V.Y."/>
            <person name="Grichenko O.E."/>
            <person name="Gostincar C."/>
            <person name="Volpe R.P."/>
            <person name="Klimenkova P."/>
            <person name="Gaidamakova E.K."/>
            <person name="Zhou C.E."/>
            <person name="Stewart B.J."/>
            <person name="Lyman M.G."/>
            <person name="Malfatti S.A."/>
            <person name="Rubinfeld B."/>
            <person name="Courtot M."/>
            <person name="Singh J."/>
            <person name="Dalgard C.L."/>
            <person name="Hamilton T."/>
            <person name="Frey K.G."/>
            <person name="Gunde-Cimerman N."/>
            <person name="Dugan L."/>
            <person name="Daly M.J."/>
        </authorList>
    </citation>
    <scope>NUCLEOTIDE SEQUENCE [LARGE SCALE GENOMIC DNA]</scope>
    <source>
        <strain evidence="11 12">MD1149</strain>
    </source>
</reference>
<feature type="compositionally biased region" description="Acidic residues" evidence="7">
    <location>
        <begin position="743"/>
        <end position="774"/>
    </location>
</feature>
<dbReference type="Pfam" id="PF05285">
    <property type="entry name" value="SDA1_dom"/>
    <property type="match status" value="1"/>
</dbReference>
<dbReference type="InterPro" id="IPR012977">
    <property type="entry name" value="SDA1_N"/>
</dbReference>
<dbReference type="PANTHER" id="PTHR12730:SF0">
    <property type="entry name" value="PROTEIN SDA1 HOMOLOG"/>
    <property type="match status" value="1"/>
</dbReference>
<feature type="compositionally biased region" description="Basic and acidic residues" evidence="7">
    <location>
        <begin position="723"/>
        <end position="742"/>
    </location>
</feature>
<evidence type="ECO:0000256" key="1">
    <source>
        <dbReference type="ARBA" id="ARBA00004123"/>
    </source>
</evidence>
<dbReference type="Proteomes" id="UP000237144">
    <property type="component" value="Unassembled WGS sequence"/>
</dbReference>
<evidence type="ECO:0000256" key="2">
    <source>
        <dbReference type="ARBA" id="ARBA00005783"/>
    </source>
</evidence>
<dbReference type="PANTHER" id="PTHR12730">
    <property type="entry name" value="HSDA/SDA1-RELATED"/>
    <property type="match status" value="1"/>
</dbReference>
<dbReference type="EMBL" id="PJQD01000035">
    <property type="protein sequence ID" value="POY73599.1"/>
    <property type="molecule type" value="Genomic_DNA"/>
</dbReference>
<evidence type="ECO:0000313" key="12">
    <source>
        <dbReference type="Proteomes" id="UP000237144"/>
    </source>
</evidence>
<evidence type="ECO:0000256" key="4">
    <source>
        <dbReference type="ARBA" id="ARBA00022517"/>
    </source>
</evidence>
<evidence type="ECO:0000313" key="11">
    <source>
        <dbReference type="EMBL" id="POY73599.1"/>
    </source>
</evidence>
<keyword evidence="3" id="KW-0813">Transport</keyword>
<feature type="compositionally biased region" description="Basic and acidic residues" evidence="7">
    <location>
        <begin position="889"/>
        <end position="898"/>
    </location>
</feature>
<comment type="caution">
    <text evidence="11">The sequence shown here is derived from an EMBL/GenBank/DDBJ whole genome shotgun (WGS) entry which is preliminary data.</text>
</comment>
<feature type="compositionally biased region" description="Basic and acidic residues" evidence="7">
    <location>
        <begin position="775"/>
        <end position="784"/>
    </location>
</feature>
<evidence type="ECO:0000259" key="9">
    <source>
        <dbReference type="Pfam" id="PF08158"/>
    </source>
</evidence>
<dbReference type="GO" id="GO:0042273">
    <property type="term" value="P:ribosomal large subunit biogenesis"/>
    <property type="evidence" value="ECO:0007669"/>
    <property type="project" value="InterPro"/>
</dbReference>
<feature type="domain" description="SDA1 middle" evidence="8">
    <location>
        <begin position="739"/>
        <end position="890"/>
    </location>
</feature>
<protein>
    <recommendedName>
        <fullName evidence="13">Protein SDA1</fullName>
    </recommendedName>
</protein>
<feature type="domain" description="SDA1 N-terminal" evidence="9">
    <location>
        <begin position="491"/>
        <end position="547"/>
    </location>
</feature>
<feature type="region of interest" description="Disordered" evidence="7">
    <location>
        <begin position="889"/>
        <end position="965"/>
    </location>
</feature>
<feature type="region of interest" description="Disordered" evidence="7">
    <location>
        <begin position="633"/>
        <end position="789"/>
    </location>
</feature>
<name>A0A2S5BA10_9BASI</name>
<keyword evidence="12" id="KW-1185">Reference proteome</keyword>
<feature type="compositionally biased region" description="Basic residues" evidence="7">
    <location>
        <begin position="934"/>
        <end position="965"/>
    </location>
</feature>
<gene>
    <name evidence="11" type="ORF">BMF94_3132</name>
</gene>
<evidence type="ECO:0000259" key="8">
    <source>
        <dbReference type="Pfam" id="PF05285"/>
    </source>
</evidence>
<feature type="domain" description="SDA1 N-terminal" evidence="9">
    <location>
        <begin position="270"/>
        <end position="469"/>
    </location>
</feature>
<dbReference type="InterPro" id="IPR048292">
    <property type="entry name" value="SDA1_C"/>
</dbReference>
<keyword evidence="6" id="KW-0539">Nucleus</keyword>
<evidence type="ECO:0000256" key="3">
    <source>
        <dbReference type="ARBA" id="ARBA00022448"/>
    </source>
</evidence>
<feature type="compositionally biased region" description="Low complexity" evidence="7">
    <location>
        <begin position="1"/>
        <end position="35"/>
    </location>
</feature>
<dbReference type="InterPro" id="IPR027312">
    <property type="entry name" value="Sda1"/>
</dbReference>
<dbReference type="Pfam" id="PF08158">
    <property type="entry name" value="SDA1_HEAT"/>
    <property type="match status" value="3"/>
</dbReference>
<dbReference type="OrthoDB" id="2196187at2759"/>
<accession>A0A2S5BA10</accession>
<organism evidence="11 12">
    <name type="scientific">Rhodotorula taiwanensis</name>
    <dbReference type="NCBI Taxonomy" id="741276"/>
    <lineage>
        <taxon>Eukaryota</taxon>
        <taxon>Fungi</taxon>
        <taxon>Dikarya</taxon>
        <taxon>Basidiomycota</taxon>
        <taxon>Pucciniomycotina</taxon>
        <taxon>Microbotryomycetes</taxon>
        <taxon>Sporidiobolales</taxon>
        <taxon>Sporidiobolaceae</taxon>
        <taxon>Rhodotorula</taxon>
    </lineage>
</organism>
<dbReference type="STRING" id="741276.A0A2S5BA10"/>
<dbReference type="Pfam" id="PF21638">
    <property type="entry name" value="SDA1_C"/>
    <property type="match status" value="1"/>
</dbReference>
<evidence type="ECO:0008006" key="13">
    <source>
        <dbReference type="Google" id="ProtNLM"/>
    </source>
</evidence>
<feature type="region of interest" description="Disordered" evidence="7">
    <location>
        <begin position="349"/>
        <end position="370"/>
    </location>
</feature>
<feature type="domain" description="SDA1 N-terminal" evidence="9">
    <location>
        <begin position="156"/>
        <end position="236"/>
    </location>
</feature>
<feature type="compositionally biased region" description="Acidic residues" evidence="7">
    <location>
        <begin position="677"/>
        <end position="691"/>
    </location>
</feature>
<evidence type="ECO:0000259" key="10">
    <source>
        <dbReference type="Pfam" id="PF21638"/>
    </source>
</evidence>
<proteinExistence type="inferred from homology"/>
<sequence>MSAAVAPAARPAASVAGSRASSSRSRNTTNSSSNGLREKTQRGALITSSLPTLQNLIKRSPASYAEEFAVQWARFGSQVKIVQLGLGGAKADEEQLREVTGFVCQVAHLYPTMTASLPSVLSGLLLSSAPTASTSSASTAAGPAGAANGISGGGVQLGPETRKTMMQGLVLLRRREVISGVELLKTLFPLLSITTSPNLRTFILKTIIGDIKNANQKAKNTKLNSMVQGLLMAMIDRGIAAEQERVGTGVKASRRGASTGKDGKVVGGREAMWAVKVATELWRKNVWRGDKMTVKVVARACFHPDTKVQSAAMHFFLVTPDANAEDVDSDVEEDAGPDIMAVKHRQEINKKRKSTERKAKREIKSANAKRRAREVAAKDTQTNIPALQQLDDAYSFGERLYEQLVKYDKAYTLEHKILIMQLFGRVCGAFKLTVPAFYSYILKYLTHHQLEITKILVAVAQSVHDQIPAGSYNEDLATADGTTRAQQEQDDPLFPVLRKLANEFVHSGVSAEVNAAGLNAITEICRRQPLAMSPDLLQDLVEYRKSKDKGVMVAARGLLSFYREVDPTMLKRRDWGIKATKESIEDKRGGADASAVADGAADKRRRLKFGEDRDAVTGIEGLDLFAKHLAEQADQKGEDGEEAAEDDGEAGWEGWDVEDDSDDDSDSSGGWINVSEDGSDLELSDSDDDDEDKARKRRKIEAREAKKQRKLDTVAEDDEEEDVAAKKVVDVAGTKADDKIAFDDDDSEEDDDEESDSEADSEEDSDASDEDDDESPRKKPRTADEQEEYEMSLARANKVLEGTTFADIATTKILTPADFAKINELRTEAAEADAKNGGGAAARRKLAALAAARKANHGNDDAFLEEIDILGATKKAKNNYEERMAKIQEGRADREKFGSHKHKKLNEKAHSTTNDEKKRKKNFMMLSHSYQVTSKKRMSLHQKSRKMRNHVKHQKSGRRRNGEHR</sequence>
<comment type="similarity">
    <text evidence="2">Belongs to the SDA1 family.</text>
</comment>
<evidence type="ECO:0000256" key="7">
    <source>
        <dbReference type="SAM" id="MobiDB-lite"/>
    </source>
</evidence>
<feature type="region of interest" description="Disordered" evidence="7">
    <location>
        <begin position="1"/>
        <end position="44"/>
    </location>
</feature>
<feature type="compositionally biased region" description="Basic and acidic residues" evidence="7">
    <location>
        <begin position="701"/>
        <end position="713"/>
    </location>
</feature>
<evidence type="ECO:0000256" key="5">
    <source>
        <dbReference type="ARBA" id="ARBA00022927"/>
    </source>
</evidence>
<evidence type="ECO:0000256" key="6">
    <source>
        <dbReference type="ARBA" id="ARBA00023242"/>
    </source>
</evidence>
<dbReference type="AlphaFoldDB" id="A0A2S5BA10"/>
<comment type="subcellular location">
    <subcellularLocation>
        <location evidence="1">Nucleus</location>
    </subcellularLocation>
</comment>
<keyword evidence="5" id="KW-0653">Protein transport</keyword>